<evidence type="ECO:0000313" key="2">
    <source>
        <dbReference type="Proteomes" id="UP001501411"/>
    </source>
</evidence>
<dbReference type="Proteomes" id="UP001501411">
    <property type="component" value="Unassembled WGS sequence"/>
</dbReference>
<comment type="caution">
    <text evidence="1">The sequence shown here is derived from an EMBL/GenBank/DDBJ whole genome shotgun (WGS) entry which is preliminary data.</text>
</comment>
<proteinExistence type="predicted"/>
<dbReference type="EMBL" id="BAABIQ010000044">
    <property type="protein sequence ID" value="GAA4805931.1"/>
    <property type="molecule type" value="Genomic_DNA"/>
</dbReference>
<keyword evidence="2" id="KW-1185">Reference proteome</keyword>
<reference evidence="2" key="1">
    <citation type="journal article" date="2019" name="Int. J. Syst. Evol. Microbiol.">
        <title>The Global Catalogue of Microorganisms (GCM) 10K type strain sequencing project: providing services to taxonomists for standard genome sequencing and annotation.</title>
        <authorList>
            <consortium name="The Broad Institute Genomics Platform"/>
            <consortium name="The Broad Institute Genome Sequencing Center for Infectious Disease"/>
            <person name="Wu L."/>
            <person name="Ma J."/>
        </authorList>
    </citation>
    <scope>NUCLEOTIDE SEQUENCE [LARGE SCALE GENOMIC DNA]</scope>
    <source>
        <strain evidence="2">JCM 18200</strain>
    </source>
</reference>
<sequence>MTIHSFVKTAFITLLFCLGIIKGYTQQNDQRRTALKQEIAAFMLSTADEVIKFRSIADTMQTSTTEERRKALQKTPLFITLKGFLDAHAEDYLSVREQELAKFAMPPKALANLPYKPIPMDSTLESFYNMPEIASLILIHALSPAEVTLLVNNLLMPQIIDLNGEDGRNQATISQLCGAKTYVKQEHNHVWKIWNVNRLYPISFSWNTETGVMSNFNYLPPDAHVIEGITFTDFMKPATLWDTLFFKLRTFQWNLYHEITSAGNDSYYERTKSIGTALHTFFQKNKSDYLQVRKQLLTDRPAPITVPASAHAIIEDVDSVGIKDELTSLNPFIFGPEDLTMNLYIFLSSGRHLSKEGPITQRVQDNAVIGFQHHAAPTPLEYVWKIQAIGYAEIIEYNWNIATGELSSIKMWEK</sequence>
<accession>A0ABP9C9K8</accession>
<protein>
    <recommendedName>
        <fullName evidence="3">DUF3160 domain-containing protein</fullName>
    </recommendedName>
</protein>
<organism evidence="1 2">
    <name type="scientific">Olivibacter ginsenosidimutans</name>
    <dbReference type="NCBI Taxonomy" id="1176537"/>
    <lineage>
        <taxon>Bacteria</taxon>
        <taxon>Pseudomonadati</taxon>
        <taxon>Bacteroidota</taxon>
        <taxon>Sphingobacteriia</taxon>
        <taxon>Sphingobacteriales</taxon>
        <taxon>Sphingobacteriaceae</taxon>
        <taxon>Olivibacter</taxon>
    </lineage>
</organism>
<evidence type="ECO:0000313" key="1">
    <source>
        <dbReference type="EMBL" id="GAA4805931.1"/>
    </source>
</evidence>
<evidence type="ECO:0008006" key="3">
    <source>
        <dbReference type="Google" id="ProtNLM"/>
    </source>
</evidence>
<name>A0ABP9C9K8_9SPHI</name>
<gene>
    <name evidence="1" type="ORF">GCM10023231_38880</name>
</gene>